<evidence type="ECO:0000313" key="2">
    <source>
        <dbReference type="Proteomes" id="UP000688947"/>
    </source>
</evidence>
<sequence>MSRVGTVRTVPLAQPTRCWCDNFKVMSSGNRHRMERRYAVTILRICITCEQSSLEVPSTHSHEVALRSRAQRPCVATRTGGMVAYRLGWYSGM</sequence>
<comment type="caution">
    <text evidence="1">The sequence shown here is derived from an EMBL/GenBank/DDBJ whole genome shotgun (WGS) entry which is preliminary data.</text>
</comment>
<accession>A0A8T1TKL3</accession>
<proteinExistence type="predicted"/>
<dbReference type="EMBL" id="JAENGZ010002643">
    <property type="protein sequence ID" value="KAG6943211.1"/>
    <property type="molecule type" value="Genomic_DNA"/>
</dbReference>
<evidence type="ECO:0000313" key="1">
    <source>
        <dbReference type="EMBL" id="KAG6943211.1"/>
    </source>
</evidence>
<dbReference type="AlphaFoldDB" id="A0A8T1TKL3"/>
<organism evidence="1 2">
    <name type="scientific">Phytophthora cactorum</name>
    <dbReference type="NCBI Taxonomy" id="29920"/>
    <lineage>
        <taxon>Eukaryota</taxon>
        <taxon>Sar</taxon>
        <taxon>Stramenopiles</taxon>
        <taxon>Oomycota</taxon>
        <taxon>Peronosporomycetes</taxon>
        <taxon>Peronosporales</taxon>
        <taxon>Peronosporaceae</taxon>
        <taxon>Phytophthora</taxon>
    </lineage>
</organism>
<protein>
    <submittedName>
        <fullName evidence="1">Uncharacterized protein</fullName>
    </submittedName>
</protein>
<dbReference type="Proteomes" id="UP000688947">
    <property type="component" value="Unassembled WGS sequence"/>
</dbReference>
<gene>
    <name evidence="1" type="ORF">JG687_00018601</name>
</gene>
<reference evidence="1" key="1">
    <citation type="submission" date="2021-01" db="EMBL/GenBank/DDBJ databases">
        <title>Phytophthora aleatoria, a newly-described species from Pinus radiata is distinct from Phytophthora cactorum isolates based on comparative genomics.</title>
        <authorList>
            <person name="Mcdougal R."/>
            <person name="Panda P."/>
            <person name="Williams N."/>
            <person name="Studholme D.J."/>
        </authorList>
    </citation>
    <scope>NUCLEOTIDE SEQUENCE</scope>
    <source>
        <strain evidence="1">NZFS 3830</strain>
    </source>
</reference>
<name>A0A8T1TKL3_9STRA</name>